<feature type="chain" id="PRO_5047462266" evidence="1">
    <location>
        <begin position="24"/>
        <end position="362"/>
    </location>
</feature>
<organism evidence="3 4">
    <name type="scientific">Seminibacterium arietis</name>
    <dbReference type="NCBI Taxonomy" id="1173502"/>
    <lineage>
        <taxon>Bacteria</taxon>
        <taxon>Pseudomonadati</taxon>
        <taxon>Pseudomonadota</taxon>
        <taxon>Gammaproteobacteria</taxon>
        <taxon>Pasteurellales</taxon>
        <taxon>Pasteurellaceae</taxon>
        <taxon>Seminibacterium</taxon>
    </lineage>
</organism>
<gene>
    <name evidence="3" type="ORF">ACFQ02_08275</name>
</gene>
<evidence type="ECO:0000313" key="4">
    <source>
        <dbReference type="Proteomes" id="UP001596996"/>
    </source>
</evidence>
<proteinExistence type="predicted"/>
<feature type="signal peptide" evidence="1">
    <location>
        <begin position="1"/>
        <end position="23"/>
    </location>
</feature>
<dbReference type="EMBL" id="JBHTJN010000024">
    <property type="protein sequence ID" value="MFD0966827.1"/>
    <property type="molecule type" value="Genomic_DNA"/>
</dbReference>
<comment type="caution">
    <text evidence="3">The sequence shown here is derived from an EMBL/GenBank/DDBJ whole genome shotgun (WGS) entry which is preliminary data.</text>
</comment>
<name>A0ABW3IBD3_9PAST</name>
<keyword evidence="4" id="KW-1185">Reference proteome</keyword>
<evidence type="ECO:0000259" key="2">
    <source>
        <dbReference type="Pfam" id="PF13449"/>
    </source>
</evidence>
<sequence>MKISSLTLTLFTCLSCASCSVNSTVSTPNKIDFAGQHTLEWNHKFNNDLFGGISSLYFDNKTEVFYGISDDKEKTRVYKIKMDLSEKGINNFKIDNVIYIQDPSESLDAEGIALLDNKSFFYTSERGNILRLSNINGKYIKNFDHVIPDYYKVKDNEGHRFNLGAEGLSMTPDKNYLFLAFENTLKQDGEINSAKKGSLSRILRYKWDKKAKELVLDGEFLYEIGPIPKKEIKENDKSDNGVSEVLALNENKLLIIERAGIQLNEKDWENKIKVFYVDLSNATNIKNVVAIDELDKKPVTAKKELFIDFNKVMKENPDCIEAITFGPKINGQKTLIFASDSNFNDTQANKFYLFIDKKGVLN</sequence>
<reference evidence="4" key="1">
    <citation type="journal article" date="2019" name="Int. J. Syst. Evol. Microbiol.">
        <title>The Global Catalogue of Microorganisms (GCM) 10K type strain sequencing project: providing services to taxonomists for standard genome sequencing and annotation.</title>
        <authorList>
            <consortium name="The Broad Institute Genomics Platform"/>
            <consortium name="The Broad Institute Genome Sequencing Center for Infectious Disease"/>
            <person name="Wu L."/>
            <person name="Ma J."/>
        </authorList>
    </citation>
    <scope>NUCLEOTIDE SEQUENCE [LARGE SCALE GENOMIC DNA]</scope>
    <source>
        <strain evidence="4">CCUG 61707</strain>
    </source>
</reference>
<dbReference type="PANTHER" id="PTHR37957:SF1">
    <property type="entry name" value="PHYTASE-LIKE DOMAIN-CONTAINING PROTEIN"/>
    <property type="match status" value="1"/>
</dbReference>
<dbReference type="SUPFAM" id="SSF50956">
    <property type="entry name" value="Thermostable phytase (3-phytase)"/>
    <property type="match status" value="1"/>
</dbReference>
<dbReference type="RefSeq" id="WP_380821653.1">
    <property type="nucleotide sequence ID" value="NZ_JBHTJN010000024.1"/>
</dbReference>
<evidence type="ECO:0000256" key="1">
    <source>
        <dbReference type="SAM" id="SignalP"/>
    </source>
</evidence>
<protein>
    <submittedName>
        <fullName evidence="3">Esterase-like activity of phytase family protein</fullName>
    </submittedName>
</protein>
<feature type="domain" description="Phytase-like" evidence="2">
    <location>
        <begin position="50"/>
        <end position="343"/>
    </location>
</feature>
<dbReference type="Proteomes" id="UP001596996">
    <property type="component" value="Unassembled WGS sequence"/>
</dbReference>
<keyword evidence="1" id="KW-0732">Signal</keyword>
<dbReference type="PANTHER" id="PTHR37957">
    <property type="entry name" value="BLR7070 PROTEIN"/>
    <property type="match status" value="1"/>
</dbReference>
<dbReference type="InterPro" id="IPR027372">
    <property type="entry name" value="Phytase-like_dom"/>
</dbReference>
<dbReference type="Pfam" id="PF13449">
    <property type="entry name" value="Phytase-like"/>
    <property type="match status" value="1"/>
</dbReference>
<accession>A0ABW3IBD3</accession>
<evidence type="ECO:0000313" key="3">
    <source>
        <dbReference type="EMBL" id="MFD0966827.1"/>
    </source>
</evidence>